<proteinExistence type="predicted"/>
<sequence>MKYCKKPVEIEAVQFDDDPDTLIKINDGLGLDPVNVSYEDPDNPVLKIPTRAGVVFAHVGDYVVKNHGEFYPLKPDIFEETYEPSIGLPIDISKAMCISISNHELAEILAKPIKKERRRKGFI</sequence>
<name>A0A0C9QFZ6_LACPA</name>
<comment type="caution">
    <text evidence="1">The sequence shown here is derived from an EMBL/GenBank/DDBJ whole genome shotgun (WGS) entry which is preliminary data.</text>
</comment>
<evidence type="ECO:0000313" key="2">
    <source>
        <dbReference type="Proteomes" id="UP000032552"/>
    </source>
</evidence>
<gene>
    <name evidence="1" type="ORF">LC0644_2077</name>
</gene>
<reference evidence="2" key="1">
    <citation type="submission" date="2014-05" db="EMBL/GenBank/DDBJ databases">
        <title>Whole genome sequencing of Lactobacillus casei NRIC0644.</title>
        <authorList>
            <person name="Atarashi H."/>
            <person name="Yoshida Y."/>
            <person name="Fujimura S."/>
            <person name="Tanaka N."/>
            <person name="Shiwa Y."/>
            <person name="Yoshikawa H."/>
            <person name="Okada S."/>
            <person name="Nakagawa J."/>
        </authorList>
    </citation>
    <scope>NUCLEOTIDE SEQUENCE [LARGE SCALE GENOMIC DNA]</scope>
    <source>
        <strain evidence="2">NRIC0644</strain>
    </source>
</reference>
<dbReference type="RefSeq" id="WP_045624293.1">
    <property type="nucleotide sequence ID" value="NZ_BAYM01000240.1"/>
</dbReference>
<evidence type="ECO:0000313" key="1">
    <source>
        <dbReference type="EMBL" id="GAN37488.1"/>
    </source>
</evidence>
<dbReference type="AlphaFoldDB" id="A0A0C9QFZ6"/>
<organism evidence="1 2">
    <name type="scientific">Lacticaseibacillus paracasei NRIC 0644</name>
    <dbReference type="NCBI Taxonomy" id="1435038"/>
    <lineage>
        <taxon>Bacteria</taxon>
        <taxon>Bacillati</taxon>
        <taxon>Bacillota</taxon>
        <taxon>Bacilli</taxon>
        <taxon>Lactobacillales</taxon>
        <taxon>Lactobacillaceae</taxon>
        <taxon>Lacticaseibacillus</taxon>
    </lineage>
</organism>
<dbReference type="EMBL" id="BAYM01000240">
    <property type="protein sequence ID" value="GAN37488.1"/>
    <property type="molecule type" value="Genomic_DNA"/>
</dbReference>
<accession>A0A0C9QFZ6</accession>
<dbReference type="Proteomes" id="UP000032552">
    <property type="component" value="Unassembled WGS sequence"/>
</dbReference>
<protein>
    <submittedName>
        <fullName evidence="1">Prophage Lp2 protein 33</fullName>
    </submittedName>
</protein>